<organism evidence="2">
    <name type="scientific">uncultured Sulfurovum sp</name>
    <dbReference type="NCBI Taxonomy" id="269237"/>
    <lineage>
        <taxon>Bacteria</taxon>
        <taxon>Pseudomonadati</taxon>
        <taxon>Campylobacterota</taxon>
        <taxon>Epsilonproteobacteria</taxon>
        <taxon>Campylobacterales</taxon>
        <taxon>Sulfurovaceae</taxon>
        <taxon>Sulfurovum</taxon>
        <taxon>environmental samples</taxon>
    </lineage>
</organism>
<proteinExistence type="predicted"/>
<protein>
    <submittedName>
        <fullName evidence="2">Uncharacterized protein</fullName>
    </submittedName>
</protein>
<keyword evidence="1" id="KW-0732">Signal</keyword>
<feature type="chain" id="PRO_5028381314" evidence="1">
    <location>
        <begin position="25"/>
        <end position="131"/>
    </location>
</feature>
<dbReference type="EMBL" id="CACVAS010000117">
    <property type="protein sequence ID" value="CAA6822521.1"/>
    <property type="molecule type" value="Genomic_DNA"/>
</dbReference>
<gene>
    <name evidence="2" type="ORF">HELGO_WM799</name>
</gene>
<reference evidence="2" key="1">
    <citation type="submission" date="2020-01" db="EMBL/GenBank/DDBJ databases">
        <authorList>
            <person name="Meier V. D."/>
            <person name="Meier V D."/>
        </authorList>
    </citation>
    <scope>NUCLEOTIDE SEQUENCE</scope>
    <source>
        <strain evidence="2">HLG_WM_MAG_01</strain>
    </source>
</reference>
<evidence type="ECO:0000313" key="2">
    <source>
        <dbReference type="EMBL" id="CAA6822521.1"/>
    </source>
</evidence>
<accession>A0A6S6THH8</accession>
<evidence type="ECO:0000256" key="1">
    <source>
        <dbReference type="SAM" id="SignalP"/>
    </source>
</evidence>
<dbReference type="AlphaFoldDB" id="A0A6S6THH8"/>
<name>A0A6S6THH8_9BACT</name>
<feature type="signal peptide" evidence="1">
    <location>
        <begin position="1"/>
        <end position="24"/>
    </location>
</feature>
<sequence length="131" mass="13352">MKKTILITLLASSTLFADALTDMAKDTAMSQVKTAAKSEAIKQISANTSVSEGTVKAVVNKVAPASSAEDQIKNSLTEKVMDSAGNSDIASAVTGGASMTDKAVDMAVEKTIGDNAMAKTAAKKAVDALVK</sequence>